<dbReference type="OrthoDB" id="9813122at2"/>
<protein>
    <submittedName>
        <fullName evidence="4">ParB/RepB/Spo0J family partition protein</fullName>
    </submittedName>
</protein>
<dbReference type="InterPro" id="IPR003115">
    <property type="entry name" value="ParB_N"/>
</dbReference>
<dbReference type="SUPFAM" id="SSF110849">
    <property type="entry name" value="ParB/Sulfiredoxin"/>
    <property type="match status" value="1"/>
</dbReference>
<dbReference type="RefSeq" id="WP_140928791.1">
    <property type="nucleotide sequence ID" value="NZ_VFSU01000029.1"/>
</dbReference>
<keyword evidence="5" id="KW-1185">Reference proteome</keyword>
<evidence type="ECO:0000313" key="4">
    <source>
        <dbReference type="EMBL" id="TPE59782.1"/>
    </source>
</evidence>
<organism evidence="4 5">
    <name type="scientific">Sandaracinobacter neustonicus</name>
    <dbReference type="NCBI Taxonomy" id="1715348"/>
    <lineage>
        <taxon>Bacteria</taxon>
        <taxon>Pseudomonadati</taxon>
        <taxon>Pseudomonadota</taxon>
        <taxon>Alphaproteobacteria</taxon>
        <taxon>Sphingomonadales</taxon>
        <taxon>Sphingosinicellaceae</taxon>
        <taxon>Sandaracinobacter</taxon>
    </lineage>
</organism>
<dbReference type="SMART" id="SM00470">
    <property type="entry name" value="ParB"/>
    <property type="match status" value="1"/>
</dbReference>
<proteinExistence type="inferred from homology"/>
<dbReference type="GO" id="GO:0003677">
    <property type="term" value="F:DNA binding"/>
    <property type="evidence" value="ECO:0007669"/>
    <property type="project" value="InterPro"/>
</dbReference>
<evidence type="ECO:0000256" key="1">
    <source>
        <dbReference type="ARBA" id="ARBA00006295"/>
    </source>
</evidence>
<dbReference type="PANTHER" id="PTHR33375">
    <property type="entry name" value="CHROMOSOME-PARTITIONING PROTEIN PARB-RELATED"/>
    <property type="match status" value="1"/>
</dbReference>
<name>A0A501XGQ0_9SPHN</name>
<dbReference type="PANTHER" id="PTHR33375:SF7">
    <property type="entry name" value="CHROMOSOME 2-PARTITIONING PROTEIN PARB-RELATED"/>
    <property type="match status" value="1"/>
</dbReference>
<reference evidence="4 5" key="1">
    <citation type="submission" date="2019-06" db="EMBL/GenBank/DDBJ databases">
        <authorList>
            <person name="Lee I."/>
            <person name="Jang G.I."/>
            <person name="Hwang C.Y."/>
        </authorList>
    </citation>
    <scope>NUCLEOTIDE SEQUENCE [LARGE SCALE GENOMIC DNA]</scope>
    <source>
        <strain evidence="4 5">PAMC 28131</strain>
    </source>
</reference>
<accession>A0A501XGQ0</accession>
<dbReference type="SUPFAM" id="SSF109709">
    <property type="entry name" value="KorB DNA-binding domain-like"/>
    <property type="match status" value="1"/>
</dbReference>
<dbReference type="Gene3D" id="1.10.10.2830">
    <property type="match status" value="1"/>
</dbReference>
<feature type="compositionally biased region" description="Low complexity" evidence="2">
    <location>
        <begin position="583"/>
        <end position="600"/>
    </location>
</feature>
<dbReference type="NCBIfam" id="TIGR00180">
    <property type="entry name" value="parB_part"/>
    <property type="match status" value="1"/>
</dbReference>
<dbReference type="GO" id="GO:0007059">
    <property type="term" value="P:chromosome segregation"/>
    <property type="evidence" value="ECO:0007669"/>
    <property type="project" value="TreeGrafter"/>
</dbReference>
<dbReference type="InterPro" id="IPR036086">
    <property type="entry name" value="ParB/Sulfiredoxin_sf"/>
</dbReference>
<dbReference type="InterPro" id="IPR004437">
    <property type="entry name" value="ParB/RepB/Spo0J"/>
</dbReference>
<dbReference type="Gene3D" id="3.90.1530.30">
    <property type="match status" value="1"/>
</dbReference>
<sequence>MQLANIDIGKLSISKLNMRHDRKPPDVSDILPSVRERGVLTPLLVRPSGEGETFEIVAGRRRYFAVRAILEDGGEIEPLPCAIMEPGDDAAALEASLIENLARLDPDEVSRWETFTRLIRREGRTVEDVARTFGLTEAYVHKVMALGNLLPRIRALYAQGDIDVATVRSLTLATKLQQKDWLAMVDDPEQRAPTGERLKAWLFGGQSISTAVALFDLAAYPGQIVVNLFGEDGYFADPDQFWTAQNEAVATRRDALLDAGWGEVEVLATGERFRSWDHEATPKDKGGRVYVTVAANGEVTVNEGWLPAKEARRARAAAARAEAGETAKAVKPETTSALQQYIDLHRHAAARSVLADHPGIAFRLMVAHAIIGSTLWKVEAESQRAKSDPVTESVAGGEANSRFDARRRAVLALLGRPRDDTEVIVGRYSGETAIVELFARLVSLDDAEVMAVAAVVMGESLAAGGAVVEAVGGYLKPDMAAMWQPDDAFFGLIRDRQVANALLRDVGGKPVANGNVAAKVRTQIGIARDFLAGANNREKVEGWTPKWLAFPPGRYTGRDFSSLALWEAVARKVRRLPAPGPAPAAEAEPAPPVEVEAQAPRPQAEPVAIAA</sequence>
<evidence type="ECO:0000313" key="5">
    <source>
        <dbReference type="Proteomes" id="UP000319897"/>
    </source>
</evidence>
<gene>
    <name evidence="4" type="ORF">FJQ54_12670</name>
</gene>
<dbReference type="EMBL" id="VFSU01000029">
    <property type="protein sequence ID" value="TPE59782.1"/>
    <property type="molecule type" value="Genomic_DNA"/>
</dbReference>
<comment type="caution">
    <text evidence="4">The sequence shown here is derived from an EMBL/GenBank/DDBJ whole genome shotgun (WGS) entry which is preliminary data.</text>
</comment>
<dbReference type="Pfam" id="PF02195">
    <property type="entry name" value="ParB_N"/>
    <property type="match status" value="1"/>
</dbReference>
<feature type="domain" description="ParB-like N-terminal" evidence="3">
    <location>
        <begin position="9"/>
        <end position="101"/>
    </location>
</feature>
<feature type="region of interest" description="Disordered" evidence="2">
    <location>
        <begin position="577"/>
        <end position="611"/>
    </location>
</feature>
<dbReference type="Proteomes" id="UP000319897">
    <property type="component" value="Unassembled WGS sequence"/>
</dbReference>
<evidence type="ECO:0000259" key="3">
    <source>
        <dbReference type="SMART" id="SM00470"/>
    </source>
</evidence>
<dbReference type="AlphaFoldDB" id="A0A501XGQ0"/>
<dbReference type="InterPro" id="IPR050336">
    <property type="entry name" value="Chromosome_partition/occlusion"/>
</dbReference>
<evidence type="ECO:0000256" key="2">
    <source>
        <dbReference type="SAM" id="MobiDB-lite"/>
    </source>
</evidence>
<dbReference type="GO" id="GO:0005694">
    <property type="term" value="C:chromosome"/>
    <property type="evidence" value="ECO:0007669"/>
    <property type="project" value="TreeGrafter"/>
</dbReference>
<comment type="similarity">
    <text evidence="1">Belongs to the ParB family.</text>
</comment>